<sequence>MNNMVAARGASHKKIDGKSFWAWLRSLFGCCKKEQELESVPA</sequence>
<reference evidence="1" key="1">
    <citation type="submission" date="2014-09" db="EMBL/GenBank/DDBJ databases">
        <authorList>
            <person name="Magalhaes I.L.F."/>
            <person name="Oliveira U."/>
            <person name="Santos F.R."/>
            <person name="Vidigal T.H.D.A."/>
            <person name="Brescovit A.D."/>
            <person name="Santos A.J."/>
        </authorList>
    </citation>
    <scope>NUCLEOTIDE SEQUENCE</scope>
    <source>
        <tissue evidence="1">Shoot tissue taken approximately 20 cm above the soil surface</tissue>
    </source>
</reference>
<dbReference type="EMBL" id="GBRH01199183">
    <property type="protein sequence ID" value="JAD98712.1"/>
    <property type="molecule type" value="Transcribed_RNA"/>
</dbReference>
<proteinExistence type="predicted"/>
<accession>A0A0A9ERR6</accession>
<dbReference type="AlphaFoldDB" id="A0A0A9ERR6"/>
<protein>
    <submittedName>
        <fullName evidence="1">Uncharacterized protein</fullName>
    </submittedName>
</protein>
<name>A0A0A9ERR6_ARUDO</name>
<organism evidence="1">
    <name type="scientific">Arundo donax</name>
    <name type="common">Giant reed</name>
    <name type="synonym">Donax arundinaceus</name>
    <dbReference type="NCBI Taxonomy" id="35708"/>
    <lineage>
        <taxon>Eukaryota</taxon>
        <taxon>Viridiplantae</taxon>
        <taxon>Streptophyta</taxon>
        <taxon>Embryophyta</taxon>
        <taxon>Tracheophyta</taxon>
        <taxon>Spermatophyta</taxon>
        <taxon>Magnoliopsida</taxon>
        <taxon>Liliopsida</taxon>
        <taxon>Poales</taxon>
        <taxon>Poaceae</taxon>
        <taxon>PACMAD clade</taxon>
        <taxon>Arundinoideae</taxon>
        <taxon>Arundineae</taxon>
        <taxon>Arundo</taxon>
    </lineage>
</organism>
<reference evidence="1" key="2">
    <citation type="journal article" date="2015" name="Data Brief">
        <title>Shoot transcriptome of the giant reed, Arundo donax.</title>
        <authorList>
            <person name="Barrero R.A."/>
            <person name="Guerrero F.D."/>
            <person name="Moolhuijzen P."/>
            <person name="Goolsby J.A."/>
            <person name="Tidwell J."/>
            <person name="Bellgard S.E."/>
            <person name="Bellgard M.I."/>
        </authorList>
    </citation>
    <scope>NUCLEOTIDE SEQUENCE</scope>
    <source>
        <tissue evidence="1">Shoot tissue taken approximately 20 cm above the soil surface</tissue>
    </source>
</reference>
<evidence type="ECO:0000313" key="1">
    <source>
        <dbReference type="EMBL" id="JAD98712.1"/>
    </source>
</evidence>